<keyword evidence="4" id="KW-0378">Hydrolase</keyword>
<protein>
    <submittedName>
        <fullName evidence="8">Membrane-associated phospholipid phosphatase</fullName>
    </submittedName>
</protein>
<dbReference type="Pfam" id="PF01569">
    <property type="entry name" value="PAP2"/>
    <property type="match status" value="1"/>
</dbReference>
<keyword evidence="3" id="KW-0812">Transmembrane</keyword>
<dbReference type="SMART" id="SM00014">
    <property type="entry name" value="acidPPc"/>
    <property type="match status" value="1"/>
</dbReference>
<dbReference type="CDD" id="cd01610">
    <property type="entry name" value="PAP2_like"/>
    <property type="match status" value="1"/>
</dbReference>
<dbReference type="InterPro" id="IPR036938">
    <property type="entry name" value="PAP2/HPO_sf"/>
</dbReference>
<feature type="domain" description="Phosphatidic acid phosphatase type 2/haloperoxidase" evidence="7">
    <location>
        <begin position="55"/>
        <end position="164"/>
    </location>
</feature>
<gene>
    <name evidence="8" type="ORF">JOE66_000483</name>
</gene>
<keyword evidence="2" id="KW-1003">Cell membrane</keyword>
<evidence type="ECO:0000256" key="4">
    <source>
        <dbReference type="ARBA" id="ARBA00022801"/>
    </source>
</evidence>
<organism evidence="8 9">
    <name type="scientific">Subtercola frigoramans</name>
    <dbReference type="NCBI Taxonomy" id="120298"/>
    <lineage>
        <taxon>Bacteria</taxon>
        <taxon>Bacillati</taxon>
        <taxon>Actinomycetota</taxon>
        <taxon>Actinomycetes</taxon>
        <taxon>Micrococcales</taxon>
        <taxon>Microbacteriaceae</taxon>
        <taxon>Subtercola</taxon>
    </lineage>
</organism>
<dbReference type="Proteomes" id="UP000776164">
    <property type="component" value="Unassembled WGS sequence"/>
</dbReference>
<evidence type="ECO:0000256" key="1">
    <source>
        <dbReference type="ARBA" id="ARBA00004651"/>
    </source>
</evidence>
<evidence type="ECO:0000256" key="2">
    <source>
        <dbReference type="ARBA" id="ARBA00022475"/>
    </source>
</evidence>
<name>A0ABS2L194_9MICO</name>
<evidence type="ECO:0000256" key="3">
    <source>
        <dbReference type="ARBA" id="ARBA00022692"/>
    </source>
</evidence>
<evidence type="ECO:0000313" key="9">
    <source>
        <dbReference type="Proteomes" id="UP000776164"/>
    </source>
</evidence>
<sequence>MRRGDERVARAVNGQHGHPVLDRAGVGLSTFANKGVLWFSIAAVLALTGHRRAAVRGSLSLLAASATANLVVKRMLGGPRPPLDTVQQARRLADHPASPSFPSGHSASAFAFATGVTLELPWMGFVLYPLAAAVAATRLLVGAHWASDVVGGATLGSVVAVVGSAVSKPKC</sequence>
<evidence type="ECO:0000259" key="7">
    <source>
        <dbReference type="SMART" id="SM00014"/>
    </source>
</evidence>
<comment type="subcellular location">
    <subcellularLocation>
        <location evidence="1">Cell membrane</location>
        <topology evidence="1">Multi-pass membrane protein</topology>
    </subcellularLocation>
</comment>
<keyword evidence="9" id="KW-1185">Reference proteome</keyword>
<accession>A0ABS2L194</accession>
<evidence type="ECO:0000256" key="5">
    <source>
        <dbReference type="ARBA" id="ARBA00022989"/>
    </source>
</evidence>
<evidence type="ECO:0000313" key="8">
    <source>
        <dbReference type="EMBL" id="MBM7470849.1"/>
    </source>
</evidence>
<dbReference type="RefSeq" id="WP_307827011.1">
    <property type="nucleotide sequence ID" value="NZ_BAAAHT010000018.1"/>
</dbReference>
<dbReference type="Gene3D" id="1.20.144.10">
    <property type="entry name" value="Phosphatidic acid phosphatase type 2/haloperoxidase"/>
    <property type="match status" value="1"/>
</dbReference>
<comment type="caution">
    <text evidence="8">The sequence shown here is derived from an EMBL/GenBank/DDBJ whole genome shotgun (WGS) entry which is preliminary data.</text>
</comment>
<dbReference type="PANTHER" id="PTHR14969">
    <property type="entry name" value="SPHINGOSINE-1-PHOSPHATE PHOSPHOHYDROLASE"/>
    <property type="match status" value="1"/>
</dbReference>
<dbReference type="InterPro" id="IPR000326">
    <property type="entry name" value="PAP2/HPO"/>
</dbReference>
<keyword evidence="5" id="KW-1133">Transmembrane helix</keyword>
<evidence type="ECO:0000256" key="6">
    <source>
        <dbReference type="ARBA" id="ARBA00023136"/>
    </source>
</evidence>
<keyword evidence="6" id="KW-0472">Membrane</keyword>
<dbReference type="EMBL" id="JAFBBU010000001">
    <property type="protein sequence ID" value="MBM7470849.1"/>
    <property type="molecule type" value="Genomic_DNA"/>
</dbReference>
<reference evidence="8 9" key="1">
    <citation type="submission" date="2021-01" db="EMBL/GenBank/DDBJ databases">
        <title>Sequencing the genomes of 1000 actinobacteria strains.</title>
        <authorList>
            <person name="Klenk H.-P."/>
        </authorList>
    </citation>
    <scope>NUCLEOTIDE SEQUENCE [LARGE SCALE GENOMIC DNA]</scope>
    <source>
        <strain evidence="8 9">DSM 13057</strain>
    </source>
</reference>
<proteinExistence type="predicted"/>
<dbReference type="PANTHER" id="PTHR14969:SF62">
    <property type="entry name" value="DECAPRENYLPHOSPHORYL-5-PHOSPHORIBOSE PHOSPHATASE RV3807C-RELATED"/>
    <property type="match status" value="1"/>
</dbReference>
<dbReference type="SUPFAM" id="SSF48317">
    <property type="entry name" value="Acid phosphatase/Vanadium-dependent haloperoxidase"/>
    <property type="match status" value="1"/>
</dbReference>